<dbReference type="PROSITE" id="PS51078">
    <property type="entry name" value="ICLR_ED"/>
    <property type="match status" value="1"/>
</dbReference>
<dbReference type="Pfam" id="PF01614">
    <property type="entry name" value="IclR_C"/>
    <property type="match status" value="1"/>
</dbReference>
<dbReference type="InterPro" id="IPR036388">
    <property type="entry name" value="WH-like_DNA-bd_sf"/>
</dbReference>
<keyword evidence="1" id="KW-0805">Transcription regulation</keyword>
<dbReference type="Gene3D" id="3.30.450.40">
    <property type="match status" value="1"/>
</dbReference>
<evidence type="ECO:0000256" key="3">
    <source>
        <dbReference type="ARBA" id="ARBA00023163"/>
    </source>
</evidence>
<dbReference type="SUPFAM" id="SSF55781">
    <property type="entry name" value="GAF domain-like"/>
    <property type="match status" value="1"/>
</dbReference>
<dbReference type="GO" id="GO:0003677">
    <property type="term" value="F:DNA binding"/>
    <property type="evidence" value="ECO:0007669"/>
    <property type="project" value="UniProtKB-KW"/>
</dbReference>
<evidence type="ECO:0000256" key="1">
    <source>
        <dbReference type="ARBA" id="ARBA00023015"/>
    </source>
</evidence>
<keyword evidence="2" id="KW-0238">DNA-binding</keyword>
<dbReference type="Pfam" id="PF09339">
    <property type="entry name" value="HTH_IclR"/>
    <property type="match status" value="1"/>
</dbReference>
<dbReference type="SUPFAM" id="SSF46785">
    <property type="entry name" value="Winged helix' DNA-binding domain"/>
    <property type="match status" value="1"/>
</dbReference>
<proteinExistence type="predicted"/>
<dbReference type="AlphaFoldDB" id="A0AAV3UJD2"/>
<dbReference type="RefSeq" id="WP_227778161.1">
    <property type="nucleotide sequence ID" value="NZ_BAABKX010000013.1"/>
</dbReference>
<reference evidence="6 7" key="1">
    <citation type="journal article" date="2019" name="Int. J. Syst. Evol. Microbiol.">
        <title>The Global Catalogue of Microorganisms (GCM) 10K type strain sequencing project: providing services to taxonomists for standard genome sequencing and annotation.</title>
        <authorList>
            <consortium name="The Broad Institute Genomics Platform"/>
            <consortium name="The Broad Institute Genome Sequencing Center for Infectious Disease"/>
            <person name="Wu L."/>
            <person name="Ma J."/>
        </authorList>
    </citation>
    <scope>NUCLEOTIDE SEQUENCE [LARGE SCALE GENOMIC DNA]</scope>
    <source>
        <strain evidence="6 7">JCM 17504</strain>
    </source>
</reference>
<dbReference type="SMART" id="SM00346">
    <property type="entry name" value="HTH_ICLR"/>
    <property type="match status" value="1"/>
</dbReference>
<dbReference type="GO" id="GO:0045892">
    <property type="term" value="P:negative regulation of DNA-templated transcription"/>
    <property type="evidence" value="ECO:0007669"/>
    <property type="project" value="TreeGrafter"/>
</dbReference>
<dbReference type="Proteomes" id="UP001501729">
    <property type="component" value="Unassembled WGS sequence"/>
</dbReference>
<accession>A0AAV3UJD2</accession>
<dbReference type="InterPro" id="IPR014757">
    <property type="entry name" value="Tscrpt_reg_IclR_C"/>
</dbReference>
<evidence type="ECO:0000259" key="5">
    <source>
        <dbReference type="PROSITE" id="PS51078"/>
    </source>
</evidence>
<dbReference type="PROSITE" id="PS51077">
    <property type="entry name" value="HTH_ICLR"/>
    <property type="match status" value="1"/>
</dbReference>
<dbReference type="PANTHER" id="PTHR30136:SF35">
    <property type="entry name" value="HTH-TYPE TRANSCRIPTIONAL REGULATOR RV1719"/>
    <property type="match status" value="1"/>
</dbReference>
<protein>
    <submittedName>
        <fullName evidence="6">IclR family transcriptional regulator</fullName>
    </submittedName>
</protein>
<dbReference type="InterPro" id="IPR050707">
    <property type="entry name" value="HTH_MetabolicPath_Reg"/>
</dbReference>
<dbReference type="GO" id="GO:0003700">
    <property type="term" value="F:DNA-binding transcription factor activity"/>
    <property type="evidence" value="ECO:0007669"/>
    <property type="project" value="TreeGrafter"/>
</dbReference>
<keyword evidence="7" id="KW-1185">Reference proteome</keyword>
<sequence>MTYKAKNPVQATQRSLDIIETLWELDGARLTTLADRLELPDSTVHSHLSTLMERGYVVKSGKTYRLSLRFLQLGIYTRDLRKLHRVAKAELEELVDDVGGVASLVVEENGQGVFLHSVTSDGAVPLETTPGTHVHLHASSFGKAILANLSDTRVDEIVRRHGLPTYTDQTIANEDALRTELTETRERGIAYDDEERVAGARSVAVPVKNESGQVVGAIGASAPTGRLSDRRFTEELPERLRDASNVVELKLIYS</sequence>
<dbReference type="InterPro" id="IPR005471">
    <property type="entry name" value="Tscrpt_reg_IclR_N"/>
</dbReference>
<evidence type="ECO:0000259" key="4">
    <source>
        <dbReference type="PROSITE" id="PS51077"/>
    </source>
</evidence>
<dbReference type="EMBL" id="BAABKX010000013">
    <property type="protein sequence ID" value="GAA5053353.1"/>
    <property type="molecule type" value="Genomic_DNA"/>
</dbReference>
<feature type="domain" description="IclR-ED" evidence="5">
    <location>
        <begin position="69"/>
        <end position="253"/>
    </location>
</feature>
<evidence type="ECO:0000313" key="7">
    <source>
        <dbReference type="Proteomes" id="UP001501729"/>
    </source>
</evidence>
<evidence type="ECO:0000313" key="6">
    <source>
        <dbReference type="EMBL" id="GAA5053353.1"/>
    </source>
</evidence>
<name>A0AAV3UJD2_9EURY</name>
<organism evidence="6 7">
    <name type="scientific">Haladaptatus pallidirubidus</name>
    <dbReference type="NCBI Taxonomy" id="1008152"/>
    <lineage>
        <taxon>Archaea</taxon>
        <taxon>Methanobacteriati</taxon>
        <taxon>Methanobacteriota</taxon>
        <taxon>Stenosarchaea group</taxon>
        <taxon>Halobacteria</taxon>
        <taxon>Halobacteriales</taxon>
        <taxon>Haladaptataceae</taxon>
        <taxon>Haladaptatus</taxon>
    </lineage>
</organism>
<dbReference type="GeneID" id="68616898"/>
<dbReference type="PANTHER" id="PTHR30136">
    <property type="entry name" value="HELIX-TURN-HELIX TRANSCRIPTIONAL REGULATOR, ICLR FAMILY"/>
    <property type="match status" value="1"/>
</dbReference>
<keyword evidence="3" id="KW-0804">Transcription</keyword>
<dbReference type="InterPro" id="IPR029016">
    <property type="entry name" value="GAF-like_dom_sf"/>
</dbReference>
<gene>
    <name evidence="6" type="ORF">GCM10025751_30490</name>
</gene>
<evidence type="ECO:0000256" key="2">
    <source>
        <dbReference type="ARBA" id="ARBA00023125"/>
    </source>
</evidence>
<feature type="domain" description="HTH iclR-type" evidence="4">
    <location>
        <begin position="9"/>
        <end position="68"/>
    </location>
</feature>
<dbReference type="Gene3D" id="1.10.10.10">
    <property type="entry name" value="Winged helix-like DNA-binding domain superfamily/Winged helix DNA-binding domain"/>
    <property type="match status" value="1"/>
</dbReference>
<comment type="caution">
    <text evidence="6">The sequence shown here is derived from an EMBL/GenBank/DDBJ whole genome shotgun (WGS) entry which is preliminary data.</text>
</comment>
<dbReference type="InterPro" id="IPR036390">
    <property type="entry name" value="WH_DNA-bd_sf"/>
</dbReference>